<feature type="transmembrane region" description="Helical" evidence="1">
    <location>
        <begin position="207"/>
        <end position="231"/>
    </location>
</feature>
<dbReference type="EMBL" id="ACIS01000008">
    <property type="protein sequence ID" value="EEG07536.1"/>
    <property type="molecule type" value="Genomic_DNA"/>
</dbReference>
<keyword evidence="1" id="KW-0812">Transmembrane</keyword>
<keyword evidence="1" id="KW-0472">Membrane</keyword>
<evidence type="ECO:0000259" key="2">
    <source>
        <dbReference type="Pfam" id="PF01757"/>
    </source>
</evidence>
<feature type="transmembrane region" description="Helical" evidence="1">
    <location>
        <begin position="243"/>
        <end position="261"/>
    </location>
</feature>
<feature type="domain" description="Acyltransferase 3" evidence="2">
    <location>
        <begin position="19"/>
        <end position="363"/>
    </location>
</feature>
<feature type="transmembrane region" description="Helical" evidence="1">
    <location>
        <begin position="65"/>
        <end position="87"/>
    </location>
</feature>
<proteinExistence type="predicted"/>
<evidence type="ECO:0000313" key="3">
    <source>
        <dbReference type="EMBL" id="EEG07536.1"/>
    </source>
</evidence>
<keyword evidence="1" id="KW-1133">Transmembrane helix</keyword>
<organism evidence="3 4">
    <name type="scientific">Pseudogulbenkiania ferrooxidans 2002</name>
    <dbReference type="NCBI Taxonomy" id="279714"/>
    <lineage>
        <taxon>Bacteria</taxon>
        <taxon>Pseudomonadati</taxon>
        <taxon>Pseudomonadota</taxon>
        <taxon>Betaproteobacteria</taxon>
        <taxon>Neisseriales</taxon>
        <taxon>Chromobacteriaceae</taxon>
        <taxon>Pseudogulbenkiania</taxon>
    </lineage>
</organism>
<dbReference type="PANTHER" id="PTHR23028">
    <property type="entry name" value="ACETYLTRANSFERASE"/>
    <property type="match status" value="1"/>
</dbReference>
<comment type="caution">
    <text evidence="3">The sequence shown here is derived from an EMBL/GenBank/DDBJ whole genome shotgun (WGS) entry which is preliminary data.</text>
</comment>
<keyword evidence="3" id="KW-0808">Transferase</keyword>
<keyword evidence="3" id="KW-0012">Acyltransferase</keyword>
<evidence type="ECO:0000313" key="4">
    <source>
        <dbReference type="Proteomes" id="UP000003165"/>
    </source>
</evidence>
<dbReference type="PANTHER" id="PTHR23028:SF134">
    <property type="entry name" value="PUTATIVE (AFU_ORTHOLOGUE AFUA_4G08520)-RELATED"/>
    <property type="match status" value="1"/>
</dbReference>
<sequence>MCCFVYVSDRSVSMSNKNLAVEAVRGLAALAVIFSHASLTFWPYLHGDFDQLRSGFERWVFNSPFGFVYSGSGAVCVFFVLSGFVLGRSVLGRDGLLQALPGMVVRRYFRLMLPILISCLLAWAVFAFALPRVDRHALGEWIRLFGAFDFSLGNAVEQGSVDTILWGAADYNWALWTMRIEFFGSLLVYALAALLDRWPRPDWLLPVAALGCLLLVPGNGVYYALFVFGLWLAASEWTVDNRLLALSALLAGLYLVGYHEASSSYNFIERNLDLSWRGESLANYDLANELGGMLIVGAVLKSPWLGQRLSGRAMAWLGRMSFSAYLLHMLVLATVAPLVFNALSPTLSYTGASLSSLAASVAAIYLCSLPYARWVDDTSIHVSRTVSRLVWRR</sequence>
<dbReference type="eggNOG" id="COG1835">
    <property type="taxonomic scope" value="Bacteria"/>
</dbReference>
<dbReference type="GO" id="GO:0016747">
    <property type="term" value="F:acyltransferase activity, transferring groups other than amino-acyl groups"/>
    <property type="evidence" value="ECO:0007669"/>
    <property type="project" value="InterPro"/>
</dbReference>
<feature type="transmembrane region" description="Helical" evidence="1">
    <location>
        <begin position="173"/>
        <end position="195"/>
    </location>
</feature>
<dbReference type="AlphaFoldDB" id="B9Z6G1"/>
<dbReference type="Proteomes" id="UP000003165">
    <property type="component" value="Unassembled WGS sequence"/>
</dbReference>
<protein>
    <submittedName>
        <fullName evidence="3">Acyltransferase 3</fullName>
    </submittedName>
</protein>
<accession>B9Z6G1</accession>
<feature type="transmembrane region" description="Helical" evidence="1">
    <location>
        <begin position="23"/>
        <end position="45"/>
    </location>
</feature>
<evidence type="ECO:0000256" key="1">
    <source>
        <dbReference type="SAM" id="Phobius"/>
    </source>
</evidence>
<dbReference type="InterPro" id="IPR050879">
    <property type="entry name" value="Acyltransferase_3"/>
</dbReference>
<dbReference type="Pfam" id="PF01757">
    <property type="entry name" value="Acyl_transf_3"/>
    <property type="match status" value="1"/>
</dbReference>
<reference evidence="3 4" key="1">
    <citation type="submission" date="2009-02" db="EMBL/GenBank/DDBJ databases">
        <title>Sequencing of the draft genome and assembly of Lutiella nitroferrum 2002.</title>
        <authorList>
            <consortium name="US DOE Joint Genome Institute (JGI-PGF)"/>
            <person name="Lucas S."/>
            <person name="Copeland A."/>
            <person name="Lapidus A."/>
            <person name="Glavina del Rio T."/>
            <person name="Tice H."/>
            <person name="Bruce D."/>
            <person name="Goodwin L."/>
            <person name="Pitluck S."/>
            <person name="Larimer F."/>
            <person name="Land M.L."/>
            <person name="Hauser L."/>
            <person name="Coates J.D."/>
        </authorList>
    </citation>
    <scope>NUCLEOTIDE SEQUENCE [LARGE SCALE GENOMIC DNA]</scope>
    <source>
        <strain evidence="3 4">2002</strain>
    </source>
</reference>
<dbReference type="InterPro" id="IPR002656">
    <property type="entry name" value="Acyl_transf_3_dom"/>
</dbReference>
<feature type="transmembrane region" description="Helical" evidence="1">
    <location>
        <begin position="108"/>
        <end position="130"/>
    </location>
</feature>
<gene>
    <name evidence="3" type="ORF">FuraDRAFT_2858</name>
</gene>
<keyword evidence="4" id="KW-1185">Reference proteome</keyword>
<name>B9Z6G1_9NEIS</name>
<feature type="transmembrane region" description="Helical" evidence="1">
    <location>
        <begin position="322"/>
        <end position="340"/>
    </location>
</feature>
<feature type="transmembrane region" description="Helical" evidence="1">
    <location>
        <begin position="346"/>
        <end position="367"/>
    </location>
</feature>